<keyword evidence="4" id="KW-0862">Zinc</keyword>
<dbReference type="Gene3D" id="4.10.830.40">
    <property type="match status" value="1"/>
</dbReference>
<dbReference type="PANTHER" id="PTHR25465:SF5">
    <property type="entry name" value="E3 UBIQUITIN_ISG15 LIGASE TRIM25-RELATED"/>
    <property type="match status" value="1"/>
</dbReference>
<dbReference type="InterPro" id="IPR003879">
    <property type="entry name" value="Butyrophylin_SPRY"/>
</dbReference>
<dbReference type="KEGG" id="caua:113118555"/>
<dbReference type="InterPro" id="IPR051051">
    <property type="entry name" value="E3_ubiq-ligase_TRIM/RNF"/>
</dbReference>
<evidence type="ECO:0000256" key="1">
    <source>
        <dbReference type="ARBA" id="ARBA00022588"/>
    </source>
</evidence>
<feature type="coiled-coil region" evidence="7">
    <location>
        <begin position="260"/>
        <end position="297"/>
    </location>
</feature>
<dbReference type="InterPro" id="IPR013320">
    <property type="entry name" value="ConA-like_dom_sf"/>
</dbReference>
<evidence type="ECO:0000256" key="5">
    <source>
        <dbReference type="ARBA" id="ARBA00022859"/>
    </source>
</evidence>
<dbReference type="RefSeq" id="XP_026143611.1">
    <property type="nucleotide sequence ID" value="XM_026287826.1"/>
</dbReference>
<dbReference type="InterPro" id="IPR013083">
    <property type="entry name" value="Znf_RING/FYVE/PHD"/>
</dbReference>
<accession>A0A6P6RDU7</accession>
<dbReference type="SMART" id="SM00449">
    <property type="entry name" value="SPRY"/>
    <property type="match status" value="1"/>
</dbReference>
<evidence type="ECO:0000256" key="3">
    <source>
        <dbReference type="ARBA" id="ARBA00022771"/>
    </source>
</evidence>
<dbReference type="InterPro" id="IPR000315">
    <property type="entry name" value="Znf_B-box"/>
</dbReference>
<dbReference type="PRINTS" id="PR01407">
    <property type="entry name" value="BUTYPHLNCDUF"/>
</dbReference>
<evidence type="ECO:0000259" key="10">
    <source>
        <dbReference type="PROSITE" id="PS50188"/>
    </source>
</evidence>
<dbReference type="InterPro" id="IPR017907">
    <property type="entry name" value="Znf_RING_CS"/>
</dbReference>
<evidence type="ECO:0000259" key="8">
    <source>
        <dbReference type="PROSITE" id="PS50089"/>
    </source>
</evidence>
<keyword evidence="1" id="KW-0399">Innate immunity</keyword>
<dbReference type="GO" id="GO:0005737">
    <property type="term" value="C:cytoplasm"/>
    <property type="evidence" value="ECO:0007669"/>
    <property type="project" value="UniProtKB-ARBA"/>
</dbReference>
<proteinExistence type="predicted"/>
<evidence type="ECO:0000256" key="2">
    <source>
        <dbReference type="ARBA" id="ARBA00022723"/>
    </source>
</evidence>
<sequence length="546" mass="63136">MAEASILWTREQFICPVCLDLLKNPVTIPCGHNYCMTCISDCWDHQDQKIFYICPQCRQKFTPRPALNKNTMLAEVVEKLKETQIKAAVPTDTGPRDVKCDVCSETKLKAVKSCLVCLNSYCQGHLQQHESFFKDKGHYLMDATGRLQEMICPQHGRLLEVFCRTDQHCICMLCTMYKHKNHDTVSAATERSEKERHLKNTLLKYQQRIYEREKDIQKLRDAVESHKHSAQAAVKESEMIFSELIRSIKKNRSDVTRLIRDQERAVVSQAEGLLEKLEQEIADLRRKNAELEQLRHTDDHIHFLKGFQYLSAPLEPTERITVTSPLSVNDVRQSICQMREVIEKFCKEEIQRISVKHINIVLRTRKDFLQHSHQFTLDPNTVNKHIHLSEGNRLAIYTDTVQRYPDHPNRFDVYYQVLCGEGVCGCCYWEVDCHGDVGISVSYEQISRKGTDTKCLFGCNDQSWSLFCSSSRYSFRSNDMETDLPVFSRYSRIGVFVDHKAGTLSFYGVSDTMTLIQRVQTTFTQPLYPGFRLYSGSAAKLCDLTM</sequence>
<dbReference type="SUPFAM" id="SSF57845">
    <property type="entry name" value="B-box zinc-binding domain"/>
    <property type="match status" value="1"/>
</dbReference>
<feature type="domain" description="B box-type" evidence="9">
    <location>
        <begin position="147"/>
        <end position="187"/>
    </location>
</feature>
<dbReference type="PROSITE" id="PS50119">
    <property type="entry name" value="ZF_BBOX"/>
    <property type="match status" value="1"/>
</dbReference>
<evidence type="ECO:0000256" key="4">
    <source>
        <dbReference type="ARBA" id="ARBA00022833"/>
    </source>
</evidence>
<evidence type="ECO:0000256" key="7">
    <source>
        <dbReference type="SAM" id="Coils"/>
    </source>
</evidence>
<dbReference type="Pfam" id="PF25600">
    <property type="entry name" value="TRIM_CC"/>
    <property type="match status" value="1"/>
</dbReference>
<dbReference type="InterPro" id="IPR001870">
    <property type="entry name" value="B30.2/SPRY"/>
</dbReference>
<dbReference type="InterPro" id="IPR006574">
    <property type="entry name" value="PRY"/>
</dbReference>
<dbReference type="Pfam" id="PF00622">
    <property type="entry name" value="SPRY"/>
    <property type="match status" value="1"/>
</dbReference>
<dbReference type="SUPFAM" id="SSF57850">
    <property type="entry name" value="RING/U-box"/>
    <property type="match status" value="1"/>
</dbReference>
<dbReference type="GO" id="GO:0008270">
    <property type="term" value="F:zinc ion binding"/>
    <property type="evidence" value="ECO:0007669"/>
    <property type="project" value="UniProtKB-KW"/>
</dbReference>
<dbReference type="Proteomes" id="UP000515129">
    <property type="component" value="Chromosome 18"/>
</dbReference>
<dbReference type="Gene3D" id="3.30.40.10">
    <property type="entry name" value="Zinc/RING finger domain, C3HC4 (zinc finger)"/>
    <property type="match status" value="1"/>
</dbReference>
<dbReference type="Gene3D" id="2.60.120.920">
    <property type="match status" value="1"/>
</dbReference>
<dbReference type="SMART" id="SM00184">
    <property type="entry name" value="RING"/>
    <property type="match status" value="1"/>
</dbReference>
<dbReference type="PROSITE" id="PS50188">
    <property type="entry name" value="B302_SPRY"/>
    <property type="match status" value="1"/>
</dbReference>
<keyword evidence="3 6" id="KW-0863">Zinc-finger</keyword>
<dbReference type="Pfam" id="PF00643">
    <property type="entry name" value="zf-B_box"/>
    <property type="match status" value="1"/>
</dbReference>
<gene>
    <name evidence="12" type="primary">LOC113118555</name>
</gene>
<reference evidence="12" key="1">
    <citation type="submission" date="2025-08" db="UniProtKB">
        <authorList>
            <consortium name="RefSeq"/>
        </authorList>
    </citation>
    <scope>IDENTIFICATION</scope>
    <source>
        <strain evidence="12">Wakin</strain>
        <tissue evidence="12">Muscle</tissue>
    </source>
</reference>
<keyword evidence="11" id="KW-1185">Reference proteome</keyword>
<dbReference type="InterPro" id="IPR001841">
    <property type="entry name" value="Znf_RING"/>
</dbReference>
<evidence type="ECO:0000313" key="11">
    <source>
        <dbReference type="Proteomes" id="UP000515129"/>
    </source>
</evidence>
<name>A0A6P6RDU7_CARAU</name>
<dbReference type="SMART" id="SM00589">
    <property type="entry name" value="PRY"/>
    <property type="match status" value="1"/>
</dbReference>
<feature type="domain" description="RING-type" evidence="8">
    <location>
        <begin position="15"/>
        <end position="58"/>
    </location>
</feature>
<evidence type="ECO:0000256" key="6">
    <source>
        <dbReference type="PROSITE-ProRule" id="PRU00024"/>
    </source>
</evidence>
<dbReference type="AlphaFoldDB" id="A0A6P6RDU7"/>
<dbReference type="SMART" id="SM00336">
    <property type="entry name" value="BBOX"/>
    <property type="match status" value="1"/>
</dbReference>
<dbReference type="CDD" id="cd16040">
    <property type="entry name" value="SPRY_PRY_SNTX"/>
    <property type="match status" value="1"/>
</dbReference>
<feature type="domain" description="B30.2/SPRY" evidence="10">
    <location>
        <begin position="355"/>
        <end position="546"/>
    </location>
</feature>
<evidence type="ECO:0000313" key="12">
    <source>
        <dbReference type="RefSeq" id="XP_026143611.1"/>
    </source>
</evidence>
<protein>
    <submittedName>
        <fullName evidence="12">Tripartite motif-containing protein 16 isoform X1</fullName>
    </submittedName>
</protein>
<dbReference type="PROSITE" id="PS50089">
    <property type="entry name" value="ZF_RING_2"/>
    <property type="match status" value="1"/>
</dbReference>
<dbReference type="InterPro" id="IPR043136">
    <property type="entry name" value="B30.2/SPRY_sf"/>
</dbReference>
<dbReference type="Gene3D" id="3.30.160.60">
    <property type="entry name" value="Classic Zinc Finger"/>
    <property type="match status" value="1"/>
</dbReference>
<keyword evidence="7" id="KW-0175">Coiled coil</keyword>
<dbReference type="GeneID" id="113118555"/>
<organism evidence="11 12">
    <name type="scientific">Carassius auratus</name>
    <name type="common">Goldfish</name>
    <dbReference type="NCBI Taxonomy" id="7957"/>
    <lineage>
        <taxon>Eukaryota</taxon>
        <taxon>Metazoa</taxon>
        <taxon>Chordata</taxon>
        <taxon>Craniata</taxon>
        <taxon>Vertebrata</taxon>
        <taxon>Euteleostomi</taxon>
        <taxon>Actinopterygii</taxon>
        <taxon>Neopterygii</taxon>
        <taxon>Teleostei</taxon>
        <taxon>Ostariophysi</taxon>
        <taxon>Cypriniformes</taxon>
        <taxon>Cyprinidae</taxon>
        <taxon>Cyprininae</taxon>
        <taxon>Carassius</taxon>
    </lineage>
</organism>
<dbReference type="OrthoDB" id="8821439at2759"/>
<dbReference type="SUPFAM" id="SSF49899">
    <property type="entry name" value="Concanavalin A-like lectins/glucanases"/>
    <property type="match status" value="1"/>
</dbReference>
<keyword evidence="2" id="KW-0479">Metal-binding</keyword>
<dbReference type="InterPro" id="IPR003877">
    <property type="entry name" value="SPRY_dom"/>
</dbReference>
<dbReference type="CDD" id="cd19769">
    <property type="entry name" value="Bbox2_TRIM16-like"/>
    <property type="match status" value="1"/>
</dbReference>
<evidence type="ECO:0000259" key="9">
    <source>
        <dbReference type="PROSITE" id="PS50119"/>
    </source>
</evidence>
<dbReference type="Pfam" id="PF15227">
    <property type="entry name" value="zf-C3HC4_4"/>
    <property type="match status" value="1"/>
</dbReference>
<dbReference type="InterPro" id="IPR058030">
    <property type="entry name" value="TRIM8/14/16/25/29/45/65_CC"/>
</dbReference>
<dbReference type="Pfam" id="PF13765">
    <property type="entry name" value="PRY"/>
    <property type="match status" value="1"/>
</dbReference>
<dbReference type="PANTHER" id="PTHR25465">
    <property type="entry name" value="B-BOX DOMAIN CONTAINING"/>
    <property type="match status" value="1"/>
</dbReference>
<keyword evidence="5" id="KW-0391">Immunity</keyword>
<dbReference type="PROSITE" id="PS00518">
    <property type="entry name" value="ZF_RING_1"/>
    <property type="match status" value="1"/>
</dbReference>
<dbReference type="GO" id="GO:0045087">
    <property type="term" value="P:innate immune response"/>
    <property type="evidence" value="ECO:0007669"/>
    <property type="project" value="UniProtKB-KW"/>
</dbReference>